<evidence type="ECO:0000313" key="9">
    <source>
        <dbReference type="Proteomes" id="UP000837801"/>
    </source>
</evidence>
<feature type="region of interest" description="Disordered" evidence="6">
    <location>
        <begin position="59"/>
        <end position="145"/>
    </location>
</feature>
<gene>
    <name evidence="8" type="ORF">CLIB1423_02S12090</name>
</gene>
<feature type="region of interest" description="Disordered" evidence="6">
    <location>
        <begin position="762"/>
        <end position="913"/>
    </location>
</feature>
<dbReference type="SMART" id="SM00066">
    <property type="entry name" value="GAL4"/>
    <property type="match status" value="1"/>
</dbReference>
<dbReference type="PANTHER" id="PTHR31845:SF10">
    <property type="entry name" value="ZN(II)2CYS6 TRANSCRIPTION FACTOR (EUROFUNG)"/>
    <property type="match status" value="1"/>
</dbReference>
<name>A0A9P0VWM9_9ASCO</name>
<dbReference type="PROSITE" id="PS00463">
    <property type="entry name" value="ZN2_CY6_FUNGAL_1"/>
    <property type="match status" value="1"/>
</dbReference>
<feature type="compositionally biased region" description="Low complexity" evidence="6">
    <location>
        <begin position="762"/>
        <end position="774"/>
    </location>
</feature>
<evidence type="ECO:0000256" key="2">
    <source>
        <dbReference type="ARBA" id="ARBA00023015"/>
    </source>
</evidence>
<dbReference type="CDD" id="cd00067">
    <property type="entry name" value="GAL4"/>
    <property type="match status" value="1"/>
</dbReference>
<evidence type="ECO:0000256" key="5">
    <source>
        <dbReference type="ARBA" id="ARBA00023242"/>
    </source>
</evidence>
<dbReference type="PANTHER" id="PTHR31845">
    <property type="entry name" value="FINGER DOMAIN PROTEIN, PUTATIVE-RELATED"/>
    <property type="match status" value="1"/>
</dbReference>
<reference evidence="8" key="1">
    <citation type="submission" date="2022-03" db="EMBL/GenBank/DDBJ databases">
        <authorList>
            <person name="Legras J.-L."/>
            <person name="Devillers H."/>
            <person name="Grondin C."/>
        </authorList>
    </citation>
    <scope>NUCLEOTIDE SEQUENCE</scope>
    <source>
        <strain evidence="8">CLIB 1423</strain>
    </source>
</reference>
<feature type="compositionally biased region" description="Polar residues" evidence="6">
    <location>
        <begin position="8"/>
        <end position="17"/>
    </location>
</feature>
<comment type="caution">
    <text evidence="8">The sequence shown here is derived from an EMBL/GenBank/DDBJ whole genome shotgun (WGS) entry which is preliminary data.</text>
</comment>
<dbReference type="GO" id="GO:0008270">
    <property type="term" value="F:zinc ion binding"/>
    <property type="evidence" value="ECO:0007669"/>
    <property type="project" value="InterPro"/>
</dbReference>
<feature type="compositionally biased region" description="Low complexity" evidence="6">
    <location>
        <begin position="901"/>
        <end position="913"/>
    </location>
</feature>
<evidence type="ECO:0000313" key="8">
    <source>
        <dbReference type="EMBL" id="CAH2351094.1"/>
    </source>
</evidence>
<dbReference type="SUPFAM" id="SSF57701">
    <property type="entry name" value="Zn2/Cys6 DNA-binding domain"/>
    <property type="match status" value="1"/>
</dbReference>
<feature type="domain" description="Zn(2)-C6 fungal-type" evidence="7">
    <location>
        <begin position="24"/>
        <end position="57"/>
    </location>
</feature>
<keyword evidence="5" id="KW-0539">Nucleus</keyword>
<dbReference type="EMBL" id="CAKXYY010000002">
    <property type="protein sequence ID" value="CAH2351094.1"/>
    <property type="molecule type" value="Genomic_DNA"/>
</dbReference>
<feature type="compositionally biased region" description="Polar residues" evidence="6">
    <location>
        <begin position="812"/>
        <end position="835"/>
    </location>
</feature>
<feature type="compositionally biased region" description="Polar residues" evidence="6">
    <location>
        <begin position="778"/>
        <end position="795"/>
    </location>
</feature>
<feature type="compositionally biased region" description="Polar residues" evidence="6">
    <location>
        <begin position="849"/>
        <end position="862"/>
    </location>
</feature>
<evidence type="ECO:0000256" key="3">
    <source>
        <dbReference type="ARBA" id="ARBA00023125"/>
    </source>
</evidence>
<keyword evidence="2" id="KW-0805">Transcription regulation</keyword>
<proteinExistence type="predicted"/>
<dbReference type="AlphaFoldDB" id="A0A9P0VWM9"/>
<evidence type="ECO:0000256" key="4">
    <source>
        <dbReference type="ARBA" id="ARBA00023163"/>
    </source>
</evidence>
<keyword evidence="4" id="KW-0804">Transcription</keyword>
<sequence length="961" mass="106857">MKDKESTAEVTPPTTSKSQRRPVACKSCHSLKVKCTPSDENDPAGPCLRCLNSKRICEIDLNQPRKRRKKATAPSSPNTPVPASAAKNNNNNPHDSGASISSIGNNYVTSNNGSVGIPIGSIPRPPNSDEPALPPPPPFSTSNPLSYNKVSNIQAQDLKDEAIIRLEEQVRYLSSELESARRNNINTPPQHHFNANQSHLSQNSNPSMYVSKSDLQREITHLCDSSNNVLTDLTTSFKIAADRRFTLLRNSNRVDMVSSGIITMEAATKRLHLYKTKIYRRHPIVEVDENATVADLQETKPFLLNAIMSVTNAVYARPLDSDESLAIDNAAIQSITTEVLVAGSKSEELIKSLLLLCHWYNTPELFRRRRYHLLNVLCVTLVHDLGIIGKPSYNFANKTLSVGKSSNGEDEENAQTFEYRKLIMVLYFSTVSICLILRRTIYVKWTPYVEESCTVLENCGDKTLANLALFSRLTHQLDRIHHILHAPDFPAAASSSLNASTSSNSLNANKNSASSSSSFSADKYVTKELQKNLNIIREKIDPNDYPFMAYYYSVEAYLHEPMLGHLLSTTYETEGISEGRAINMSPEAVQSISTCTNSCLNALYQFNQMLPDEIATMPLYHSSRILYTAGMLLRLRYLILSIPSHIEKDLVPQTAITAIQKLSGLVEIASNNYPYNHFLKKVRLVLSLFTQTYATQVQELLMNSTNGETPENFRPSLSKPDQTEVSKIFDQMPKGGVLTNESGKYFAQHIPLDVLSYAASVRSSSSNNSPASSPGNIYPSSQARQTNSHASSTNGELKPSNVDSSRRDSNPIPVNTASLSPAHGSTRSYPSNSLPPINGHRPKHFGSILNPNYQVSSNNGNGNHEMYGGVAQQDSQLSQVQQQQQPQQQQQQQQHHHHHPQQQQQPQPQPQQQFQNLANADQLESSYLALNDEFWSDILLRTDSDKINFGSGMNNPELFFL</sequence>
<feature type="compositionally biased region" description="Pro residues" evidence="6">
    <location>
        <begin position="123"/>
        <end position="139"/>
    </location>
</feature>
<dbReference type="Gene3D" id="4.10.240.10">
    <property type="entry name" value="Zn(2)-C6 fungal-type DNA-binding domain"/>
    <property type="match status" value="1"/>
</dbReference>
<accession>A0A9P0VWM9</accession>
<dbReference type="Proteomes" id="UP000837801">
    <property type="component" value="Unassembled WGS sequence"/>
</dbReference>
<evidence type="ECO:0000256" key="1">
    <source>
        <dbReference type="ARBA" id="ARBA00004123"/>
    </source>
</evidence>
<dbReference type="InterPro" id="IPR036864">
    <property type="entry name" value="Zn2-C6_fun-type_DNA-bd_sf"/>
</dbReference>
<feature type="compositionally biased region" description="Polar residues" evidence="6">
    <location>
        <begin position="98"/>
        <end position="114"/>
    </location>
</feature>
<dbReference type="OrthoDB" id="4454541at2759"/>
<evidence type="ECO:0000256" key="6">
    <source>
        <dbReference type="SAM" id="MobiDB-lite"/>
    </source>
</evidence>
<dbReference type="InterPro" id="IPR051089">
    <property type="entry name" value="prtT"/>
</dbReference>
<comment type="subcellular location">
    <subcellularLocation>
        <location evidence="1">Nucleus</location>
    </subcellularLocation>
</comment>
<dbReference type="GO" id="GO:0000981">
    <property type="term" value="F:DNA-binding transcription factor activity, RNA polymerase II-specific"/>
    <property type="evidence" value="ECO:0007669"/>
    <property type="project" value="InterPro"/>
</dbReference>
<dbReference type="InterPro" id="IPR001138">
    <property type="entry name" value="Zn2Cys6_DnaBD"/>
</dbReference>
<feature type="region of interest" description="Disordered" evidence="6">
    <location>
        <begin position="1"/>
        <end position="23"/>
    </location>
</feature>
<keyword evidence="3" id="KW-0238">DNA-binding</keyword>
<keyword evidence="9" id="KW-1185">Reference proteome</keyword>
<feature type="compositionally biased region" description="Low complexity" evidence="6">
    <location>
        <begin position="881"/>
        <end position="893"/>
    </location>
</feature>
<protein>
    <submittedName>
        <fullName evidence="8">Transcriptional regulator War1p</fullName>
    </submittedName>
</protein>
<organism evidence="8 9">
    <name type="scientific">[Candida] railenensis</name>
    <dbReference type="NCBI Taxonomy" id="45579"/>
    <lineage>
        <taxon>Eukaryota</taxon>
        <taxon>Fungi</taxon>
        <taxon>Dikarya</taxon>
        <taxon>Ascomycota</taxon>
        <taxon>Saccharomycotina</taxon>
        <taxon>Pichiomycetes</taxon>
        <taxon>Debaryomycetaceae</taxon>
        <taxon>Kurtzmaniella</taxon>
    </lineage>
</organism>
<evidence type="ECO:0000259" key="7">
    <source>
        <dbReference type="PROSITE" id="PS00463"/>
    </source>
</evidence>
<dbReference type="GO" id="GO:0005634">
    <property type="term" value="C:nucleus"/>
    <property type="evidence" value="ECO:0007669"/>
    <property type="project" value="UniProtKB-SubCell"/>
</dbReference>
<dbReference type="GO" id="GO:0000976">
    <property type="term" value="F:transcription cis-regulatory region binding"/>
    <property type="evidence" value="ECO:0007669"/>
    <property type="project" value="TreeGrafter"/>
</dbReference>